<keyword evidence="7" id="KW-0449">Lipoprotein</keyword>
<dbReference type="NCBIfam" id="TIGR02887">
    <property type="entry name" value="spore_ger_x_C"/>
    <property type="match status" value="1"/>
</dbReference>
<keyword evidence="6" id="KW-0564">Palmitate</keyword>
<dbReference type="PANTHER" id="PTHR35789">
    <property type="entry name" value="SPORE GERMINATION PROTEIN B3"/>
    <property type="match status" value="1"/>
</dbReference>
<dbReference type="InterPro" id="IPR038501">
    <property type="entry name" value="Spore_GerAC_C_sf"/>
</dbReference>
<evidence type="ECO:0000256" key="2">
    <source>
        <dbReference type="ARBA" id="ARBA00007886"/>
    </source>
</evidence>
<organism evidence="10 11">
    <name type="scientific">Paenibacillus harenae</name>
    <dbReference type="NCBI Taxonomy" id="306543"/>
    <lineage>
        <taxon>Bacteria</taxon>
        <taxon>Bacillati</taxon>
        <taxon>Bacillota</taxon>
        <taxon>Bacilli</taxon>
        <taxon>Bacillales</taxon>
        <taxon>Paenibacillaceae</taxon>
        <taxon>Paenibacillus</taxon>
    </lineage>
</organism>
<dbReference type="PROSITE" id="PS51257">
    <property type="entry name" value="PROKAR_LIPOPROTEIN"/>
    <property type="match status" value="1"/>
</dbReference>
<dbReference type="InterPro" id="IPR046953">
    <property type="entry name" value="Spore_GerAC-like_C"/>
</dbReference>
<keyword evidence="3" id="KW-0309">Germination</keyword>
<comment type="subcellular location">
    <subcellularLocation>
        <location evidence="1">Membrane</location>
        <topology evidence="1">Lipid-anchor</topology>
    </subcellularLocation>
</comment>
<feature type="domain" description="Spore germination GerAC-like C-terminal" evidence="8">
    <location>
        <begin position="228"/>
        <end position="392"/>
    </location>
</feature>
<dbReference type="PANTHER" id="PTHR35789:SF1">
    <property type="entry name" value="SPORE GERMINATION PROTEIN B3"/>
    <property type="match status" value="1"/>
</dbReference>
<dbReference type="Pfam" id="PF05504">
    <property type="entry name" value="Spore_GerAC"/>
    <property type="match status" value="1"/>
</dbReference>
<dbReference type="Pfam" id="PF25198">
    <property type="entry name" value="Spore_GerAC_N"/>
    <property type="match status" value="1"/>
</dbReference>
<reference evidence="10 11" key="1">
    <citation type="submission" date="2023-07" db="EMBL/GenBank/DDBJ databases">
        <title>Sorghum-associated microbial communities from plants grown in Nebraska, USA.</title>
        <authorList>
            <person name="Schachtman D."/>
        </authorList>
    </citation>
    <scope>NUCLEOTIDE SEQUENCE [LARGE SCALE GENOMIC DNA]</scope>
    <source>
        <strain evidence="10 11">CC482</strain>
    </source>
</reference>
<name>A0ABT9TU40_PAEHA</name>
<evidence type="ECO:0000313" key="11">
    <source>
        <dbReference type="Proteomes" id="UP001229346"/>
    </source>
</evidence>
<evidence type="ECO:0000259" key="8">
    <source>
        <dbReference type="Pfam" id="PF05504"/>
    </source>
</evidence>
<evidence type="ECO:0000256" key="6">
    <source>
        <dbReference type="ARBA" id="ARBA00023139"/>
    </source>
</evidence>
<evidence type="ECO:0000313" key="10">
    <source>
        <dbReference type="EMBL" id="MDQ0110872.1"/>
    </source>
</evidence>
<protein>
    <submittedName>
        <fullName evidence="10">Spore germination protein KC</fullName>
    </submittedName>
</protein>
<feature type="domain" description="Spore germination protein N-terminal" evidence="9">
    <location>
        <begin position="26"/>
        <end position="200"/>
    </location>
</feature>
<dbReference type="Proteomes" id="UP001229346">
    <property type="component" value="Unassembled WGS sequence"/>
</dbReference>
<accession>A0ABT9TU40</accession>
<evidence type="ECO:0000256" key="5">
    <source>
        <dbReference type="ARBA" id="ARBA00023136"/>
    </source>
</evidence>
<evidence type="ECO:0000256" key="7">
    <source>
        <dbReference type="ARBA" id="ARBA00023288"/>
    </source>
</evidence>
<comment type="similarity">
    <text evidence="2">Belongs to the GerABKC lipoprotein family.</text>
</comment>
<dbReference type="InterPro" id="IPR057336">
    <property type="entry name" value="GerAC_N"/>
</dbReference>
<dbReference type="EMBL" id="JAUSSU010000001">
    <property type="protein sequence ID" value="MDQ0110872.1"/>
    <property type="molecule type" value="Genomic_DNA"/>
</dbReference>
<evidence type="ECO:0000259" key="9">
    <source>
        <dbReference type="Pfam" id="PF25198"/>
    </source>
</evidence>
<evidence type="ECO:0000256" key="4">
    <source>
        <dbReference type="ARBA" id="ARBA00022729"/>
    </source>
</evidence>
<evidence type="ECO:0000256" key="3">
    <source>
        <dbReference type="ARBA" id="ARBA00022544"/>
    </source>
</evidence>
<dbReference type="InterPro" id="IPR008844">
    <property type="entry name" value="Spore_GerAC-like"/>
</dbReference>
<comment type="caution">
    <text evidence="10">The sequence shown here is derived from an EMBL/GenBank/DDBJ whole genome shotgun (WGS) entry which is preliminary data.</text>
</comment>
<dbReference type="RefSeq" id="WP_307200311.1">
    <property type="nucleotide sequence ID" value="NZ_JAUSSU010000001.1"/>
</dbReference>
<proteinExistence type="inferred from homology"/>
<sequence length="408" mass="44819">MIFRRITSIVLLLLLSGTMLTGCWSRVELNELAITSATSIDRDGDDWLVSFQVVIPSTISSGIGITGGGGGSPVIVYSTKGKTIREANMHSVYESPRRLYFAHNRVIVISEETARRGLNPVLEVYLRNPDARETVDVLVTEGKSRKILEQMMQIQRIPGDGIREINTIEAENSSALPEVRMYELAMNLASDSASALLPEIYLSGTKETSSLSAFENTTLPSKLRLGRAAVIKKDKMVGWLSRKDALGVAYIRDAVNKSLVTVACPDGSGKNSSISIGSSSTNQRPSLIDGNLKVKLEVKARGTLVQSDCKSLDLYKTDVIQQMEKAAEKEIASCILSGWQSLQKLKADAVGFAGLAHRTYRKEWQNWQKDWDAEFARIQIEPVISVTLANVGLSNQSLNVDKLREGKK</sequence>
<dbReference type="Gene3D" id="3.30.300.210">
    <property type="entry name" value="Nutrient germinant receptor protein C, domain 3"/>
    <property type="match status" value="1"/>
</dbReference>
<gene>
    <name evidence="10" type="ORF">J2T15_000288</name>
</gene>
<keyword evidence="5" id="KW-0472">Membrane</keyword>
<keyword evidence="11" id="KW-1185">Reference proteome</keyword>
<evidence type="ECO:0000256" key="1">
    <source>
        <dbReference type="ARBA" id="ARBA00004635"/>
    </source>
</evidence>
<keyword evidence="4" id="KW-0732">Signal</keyword>